<comment type="domain">
    <text evidence="6">The N-terminus is composed of the phosphotyrosine binding (PTB) domain, a short linker region and the RING-type zinc finger. The PTB domain, which is also called TKB (tyrosine kinase binding) domain, is composed of three different subdomains: a four-helix bundle (4H), a calcium-binding EF hand and a divergent SH2 domain.</text>
</comment>
<dbReference type="Gene3D" id="3.30.40.10">
    <property type="entry name" value="Zinc/RING finger domain, C3HC4 (zinc finger)"/>
    <property type="match status" value="1"/>
</dbReference>
<dbReference type="GO" id="GO:0023051">
    <property type="term" value="P:regulation of signaling"/>
    <property type="evidence" value="ECO:0007669"/>
    <property type="project" value="InterPro"/>
</dbReference>
<evidence type="ECO:0000256" key="1">
    <source>
        <dbReference type="ARBA" id="ARBA00022723"/>
    </source>
</evidence>
<dbReference type="AlphaFoldDB" id="A0A915ETC8"/>
<keyword evidence="1 6" id="KW-0479">Metal-binding</keyword>
<evidence type="ECO:0000313" key="10">
    <source>
        <dbReference type="WBParaSite" id="maker-E.canG7_contigs_1869-snap-gene-0.17-mRNA-1"/>
    </source>
</evidence>
<dbReference type="Gene3D" id="3.30.505.10">
    <property type="entry name" value="SH2 domain"/>
    <property type="match status" value="1"/>
</dbReference>
<organism evidence="9 10">
    <name type="scientific">Echinococcus canadensis</name>
    <dbReference type="NCBI Taxonomy" id="519352"/>
    <lineage>
        <taxon>Eukaryota</taxon>
        <taxon>Metazoa</taxon>
        <taxon>Spiralia</taxon>
        <taxon>Lophotrochozoa</taxon>
        <taxon>Platyhelminthes</taxon>
        <taxon>Cestoda</taxon>
        <taxon>Eucestoda</taxon>
        <taxon>Cyclophyllidea</taxon>
        <taxon>Taeniidae</taxon>
        <taxon>Echinococcus</taxon>
        <taxon>Echinococcus canadensis group</taxon>
    </lineage>
</organism>
<evidence type="ECO:0000256" key="5">
    <source>
        <dbReference type="PROSITE-ProRule" id="PRU00175"/>
    </source>
</evidence>
<dbReference type="EC" id="2.3.2.27" evidence="6"/>
<dbReference type="GO" id="GO:0061630">
    <property type="term" value="F:ubiquitin protein ligase activity"/>
    <property type="evidence" value="ECO:0007669"/>
    <property type="project" value="UniProtKB-EC"/>
</dbReference>
<comment type="function">
    <text evidence="6">E3 ubiquitin-protein ligase which accepts ubiquitin from specific E2 ubiquitin-conjugating enzymes, and transfers it to substrates, generally promoting their degradation by the proteasome.</text>
</comment>
<feature type="domain" description="Cbl-PTB" evidence="8">
    <location>
        <begin position="1"/>
        <end position="313"/>
    </location>
</feature>
<dbReference type="GO" id="GO:0007165">
    <property type="term" value="P:signal transduction"/>
    <property type="evidence" value="ECO:0007669"/>
    <property type="project" value="TreeGrafter"/>
</dbReference>
<keyword evidence="6" id="KW-0808">Transferase</keyword>
<dbReference type="Proteomes" id="UP000887562">
    <property type="component" value="Unplaced"/>
</dbReference>
<evidence type="ECO:0000259" key="7">
    <source>
        <dbReference type="PROSITE" id="PS50089"/>
    </source>
</evidence>
<dbReference type="GO" id="GO:0017124">
    <property type="term" value="F:SH3 domain binding"/>
    <property type="evidence" value="ECO:0007669"/>
    <property type="project" value="TreeGrafter"/>
</dbReference>
<dbReference type="GO" id="GO:0008270">
    <property type="term" value="F:zinc ion binding"/>
    <property type="evidence" value="ECO:0007669"/>
    <property type="project" value="UniProtKB-KW"/>
</dbReference>
<dbReference type="InterPro" id="IPR011992">
    <property type="entry name" value="EF-hand-dom_pair"/>
</dbReference>
<dbReference type="GO" id="GO:0045121">
    <property type="term" value="C:membrane raft"/>
    <property type="evidence" value="ECO:0007669"/>
    <property type="project" value="TreeGrafter"/>
</dbReference>
<dbReference type="InterPro" id="IPR036860">
    <property type="entry name" value="SH2_dom_sf"/>
</dbReference>
<dbReference type="InterPro" id="IPR001841">
    <property type="entry name" value="Znf_RING"/>
</dbReference>
<sequence length="570" mass="64494">HNMELQNSSFMHVHDITEGTLKMAEAQITSSGLKSRLHRQHEPVKCEKHLKDTIEQLKQLTELFPKIQAPSEKSGLYTQFIEYRDKFSTSLTKLLNQFESHLSTGSKNFDMEIFSKYTSFFYHMAEEIKFLFPSGKFATNQVFGRKDAQNWWERNLNPRVAVASAEFLARFRNEFPDVNEDGDALIDTMGFSSLDYISKYDLDIFTRLFGAWPFVTRIWRRLVNHPGYQKYGTFNTTFDVLNRCRTTPGSYTFRISMSRNGYWSIGYVSAEGKITQVLCFTSPMTDYLCSGKEQGWYVFKYPKGQACSDDLSDVSNMRTKVELYSHPGDAEDLLKCKICGTNPNDAQLEPCGHFICVHCCRKIQSSASCYQCNSKILCTTPIEIKLEMANAESSQQRDDKGDQFHFKNFGGANKPTAGGHRNQNLLQAAERVAAACGRDQDAIEVDLRILYEEGFGLDQVADALIAASGDRGKAKELLQKPTGHRNQNLLQAAERVAAACGRDQDAIEVDLRILYEEGFGLDQVADALIAASGDPLRFRRTISPVVPNFCYLMEITKDDATSIQSLENQH</sequence>
<dbReference type="SUPFAM" id="SSF47473">
    <property type="entry name" value="EF-hand"/>
    <property type="match status" value="1"/>
</dbReference>
<dbReference type="Gene3D" id="1.10.238.10">
    <property type="entry name" value="EF-hand"/>
    <property type="match status" value="1"/>
</dbReference>
<dbReference type="PANTHER" id="PTHR23007">
    <property type="entry name" value="CBL"/>
    <property type="match status" value="1"/>
</dbReference>
<keyword evidence="6" id="KW-0833">Ubl conjugation pathway</keyword>
<feature type="domain" description="RING-type" evidence="7">
    <location>
        <begin position="336"/>
        <end position="373"/>
    </location>
</feature>
<evidence type="ECO:0000256" key="4">
    <source>
        <dbReference type="ARBA" id="ARBA00022837"/>
    </source>
</evidence>
<dbReference type="WBParaSite" id="maker-E.canG7_contigs_1869-snap-gene-0.17-mRNA-1">
    <property type="protein sequence ID" value="maker-E.canG7_contigs_1869-snap-gene-0.17-mRNA-1"/>
    <property type="gene ID" value="EcG7_05184"/>
</dbReference>
<dbReference type="InterPro" id="IPR014741">
    <property type="entry name" value="Adaptor_Cbl_EF_hand-like"/>
</dbReference>
<dbReference type="GO" id="GO:0001784">
    <property type="term" value="F:phosphotyrosine residue binding"/>
    <property type="evidence" value="ECO:0007669"/>
    <property type="project" value="UniProtKB-UniRule"/>
</dbReference>
<comment type="catalytic activity">
    <reaction evidence="6">
        <text>S-ubiquitinyl-[E2 ubiquitin-conjugating enzyme]-L-cysteine + [acceptor protein]-L-lysine = [E2 ubiquitin-conjugating enzyme]-L-cysteine + N(6)-ubiquitinyl-[acceptor protein]-L-lysine.</text>
        <dbReference type="EC" id="2.3.2.27"/>
    </reaction>
</comment>
<dbReference type="InterPro" id="IPR024159">
    <property type="entry name" value="Cbl_PTB"/>
</dbReference>
<reference evidence="10" key="1">
    <citation type="submission" date="2022-11" db="UniProtKB">
        <authorList>
            <consortium name="WormBaseParasite"/>
        </authorList>
    </citation>
    <scope>IDENTIFICATION</scope>
</reference>
<dbReference type="Pfam" id="PF02761">
    <property type="entry name" value="Cbl_N2"/>
    <property type="match status" value="1"/>
</dbReference>
<keyword evidence="2 5" id="KW-0863">Zinc-finger</keyword>
<evidence type="ECO:0000259" key="8">
    <source>
        <dbReference type="PROSITE" id="PS51506"/>
    </source>
</evidence>
<proteinExistence type="predicted"/>
<keyword evidence="9" id="KW-1185">Reference proteome</keyword>
<name>A0A915ETC8_9CEST</name>
<accession>A0A915ETC8</accession>
<dbReference type="SUPFAM" id="SSF57850">
    <property type="entry name" value="RING/U-box"/>
    <property type="match status" value="1"/>
</dbReference>
<dbReference type="GO" id="GO:0005886">
    <property type="term" value="C:plasma membrane"/>
    <property type="evidence" value="ECO:0007669"/>
    <property type="project" value="TreeGrafter"/>
</dbReference>
<dbReference type="InterPro" id="IPR013083">
    <property type="entry name" value="Znf_RING/FYVE/PHD"/>
</dbReference>
<dbReference type="SUPFAM" id="SSF55550">
    <property type="entry name" value="SH2 domain"/>
    <property type="match status" value="1"/>
</dbReference>
<dbReference type="InterPro" id="IPR024162">
    <property type="entry name" value="Adaptor_Cbl"/>
</dbReference>
<dbReference type="PANTHER" id="PTHR23007:SF11">
    <property type="entry name" value="E3 UBIQUITIN-PROTEIN LIGASE CBL"/>
    <property type="match status" value="1"/>
</dbReference>
<dbReference type="PROSITE" id="PS51506">
    <property type="entry name" value="CBL_PTB"/>
    <property type="match status" value="1"/>
</dbReference>
<evidence type="ECO:0000313" key="9">
    <source>
        <dbReference type="Proteomes" id="UP000887562"/>
    </source>
</evidence>
<dbReference type="PROSITE" id="PS50089">
    <property type="entry name" value="ZF_RING_2"/>
    <property type="match status" value="1"/>
</dbReference>
<comment type="pathway">
    <text evidence="6">Protein modification; protein ubiquitination.</text>
</comment>
<keyword evidence="3 6" id="KW-0862">Zinc</keyword>
<evidence type="ECO:0000256" key="6">
    <source>
        <dbReference type="RuleBase" id="RU367001"/>
    </source>
</evidence>
<dbReference type="InterPro" id="IPR014742">
    <property type="entry name" value="Adaptor_Cbl_SH2-like"/>
</dbReference>
<dbReference type="Pfam" id="PF02762">
    <property type="entry name" value="Cbl_N3"/>
    <property type="match status" value="1"/>
</dbReference>
<keyword evidence="4 6" id="KW-0106">Calcium</keyword>
<dbReference type="GO" id="GO:0005509">
    <property type="term" value="F:calcium ion binding"/>
    <property type="evidence" value="ECO:0007669"/>
    <property type="project" value="UniProtKB-UniRule"/>
</dbReference>
<evidence type="ECO:0000256" key="3">
    <source>
        <dbReference type="ARBA" id="ARBA00022833"/>
    </source>
</evidence>
<evidence type="ECO:0000256" key="2">
    <source>
        <dbReference type="ARBA" id="ARBA00022771"/>
    </source>
</evidence>
<protein>
    <recommendedName>
        <fullName evidence="6">E3 ubiquitin-protein ligase CBL</fullName>
        <ecNumber evidence="6">2.3.2.27</ecNumber>
    </recommendedName>
</protein>